<dbReference type="InterPro" id="IPR000160">
    <property type="entry name" value="GGDEF_dom"/>
</dbReference>
<dbReference type="PROSITE" id="PS50883">
    <property type="entry name" value="EAL"/>
    <property type="match status" value="1"/>
</dbReference>
<feature type="transmembrane region" description="Helical" evidence="1">
    <location>
        <begin position="131"/>
        <end position="151"/>
    </location>
</feature>
<dbReference type="NCBIfam" id="TIGR00254">
    <property type="entry name" value="GGDEF"/>
    <property type="match status" value="1"/>
</dbReference>
<evidence type="ECO:0000313" key="4">
    <source>
        <dbReference type="EMBL" id="MFK4441357.1"/>
    </source>
</evidence>
<organism evidence="4 5">
    <name type="scientific">Caballeronia udeis</name>
    <dbReference type="NCBI Taxonomy" id="1232866"/>
    <lineage>
        <taxon>Bacteria</taxon>
        <taxon>Pseudomonadati</taxon>
        <taxon>Pseudomonadota</taxon>
        <taxon>Betaproteobacteria</taxon>
        <taxon>Burkholderiales</taxon>
        <taxon>Burkholderiaceae</taxon>
        <taxon>Caballeronia</taxon>
    </lineage>
</organism>
<dbReference type="Gene3D" id="3.20.20.450">
    <property type="entry name" value="EAL domain"/>
    <property type="match status" value="1"/>
</dbReference>
<dbReference type="InterPro" id="IPR001633">
    <property type="entry name" value="EAL_dom"/>
</dbReference>
<dbReference type="InterPro" id="IPR043128">
    <property type="entry name" value="Rev_trsase/Diguanyl_cyclase"/>
</dbReference>
<dbReference type="Pfam" id="PF00990">
    <property type="entry name" value="GGDEF"/>
    <property type="match status" value="1"/>
</dbReference>
<dbReference type="Pfam" id="PF05230">
    <property type="entry name" value="MASE2"/>
    <property type="match status" value="1"/>
</dbReference>
<sequence>MVKSKMGPFGLPVSTAAVHRSGLRFAAGIYRVRIFGVTAGLAGTVPIVLSDRAITLVLVAFATGLLAWPHVAYAIVRRSRHPVSAERRNLFMDSVLAGVVVALLNFRLVPSTIVLLSVAMNSIAVGGIRPILFCCIANALGALVGVGLFGAHFTNINEPWSTLVMLPMMVIYPLLIAKFAYVASERLAEKTRQLKFLSETDALTGLSNRTTFISRLDRLLRACHGETTIVGVIFVDLDNFKTINDSLGHKAGDRVLARLSGRLMQISEQGGLICRYGGDEFVAAVQVESIKDLSIIAAKIIRDMSRDVSIDGTRLKLGASVGISVFPEHAADAASLISRADAAMYRAKHRGKGSATFYDEQMAHASAIKYRIARRLRAAIQKDLKVHYQPQVDMVSGRLIGVEALARWHDTELGQVPPGLFIPIAEEMGLISELGMAVMRTACADVARWRTMHDTSVHMSINVSALQLRRPEFLQEMREVIAQFEIEPSQLELEVTESALLDNVGEARATFERLSQLGVRVAVDDFGTGYSNLSYLHALKIDRIKIDQSFIKELFITTTGQSIVSAVIAMATAMTLDIVAEGVETWAQARWLVAHGCVIGQGYRFSYPLAPEEFERWLITMPLGLSLSTAECSSDS</sequence>
<dbReference type="PROSITE" id="PS50887">
    <property type="entry name" value="GGDEF"/>
    <property type="match status" value="1"/>
</dbReference>
<dbReference type="InterPro" id="IPR007894">
    <property type="entry name" value="MASE2"/>
</dbReference>
<evidence type="ECO:0000259" key="2">
    <source>
        <dbReference type="PROSITE" id="PS50883"/>
    </source>
</evidence>
<dbReference type="InterPro" id="IPR052155">
    <property type="entry name" value="Biofilm_reg_signaling"/>
</dbReference>
<evidence type="ECO:0000259" key="3">
    <source>
        <dbReference type="PROSITE" id="PS50887"/>
    </source>
</evidence>
<gene>
    <name evidence="4" type="ORF">ABH943_001368</name>
</gene>
<reference evidence="4 5" key="1">
    <citation type="submission" date="2024-10" db="EMBL/GenBank/DDBJ databases">
        <authorList>
            <person name="Deangelis K."/>
            <person name="Huntemann M."/>
            <person name="Clum A."/>
            <person name="Wang J."/>
            <person name="Palaniappan K."/>
            <person name="Ritter S."/>
            <person name="Chen I.-M."/>
            <person name="Stamatis D."/>
            <person name="Reddy T."/>
            <person name="O'Malley R."/>
            <person name="Daum C."/>
            <person name="Ng V."/>
            <person name="Ivanova N."/>
            <person name="Kyrpides N."/>
            <person name="Woyke T."/>
        </authorList>
    </citation>
    <scope>NUCLEOTIDE SEQUENCE [LARGE SCALE GENOMIC DNA]</scope>
    <source>
        <strain evidence="4 5">GAS97</strain>
    </source>
</reference>
<keyword evidence="1" id="KW-0472">Membrane</keyword>
<dbReference type="SUPFAM" id="SSF55073">
    <property type="entry name" value="Nucleotide cyclase"/>
    <property type="match status" value="1"/>
</dbReference>
<evidence type="ECO:0000256" key="1">
    <source>
        <dbReference type="SAM" id="Phobius"/>
    </source>
</evidence>
<dbReference type="EMBL" id="JBIYDN010000003">
    <property type="protein sequence ID" value="MFK4441357.1"/>
    <property type="molecule type" value="Genomic_DNA"/>
</dbReference>
<feature type="transmembrane region" description="Helical" evidence="1">
    <location>
        <begin position="96"/>
        <end position="119"/>
    </location>
</feature>
<dbReference type="CDD" id="cd01949">
    <property type="entry name" value="GGDEF"/>
    <property type="match status" value="1"/>
</dbReference>
<keyword evidence="1" id="KW-1133">Transmembrane helix</keyword>
<evidence type="ECO:0000313" key="5">
    <source>
        <dbReference type="Proteomes" id="UP001620514"/>
    </source>
</evidence>
<dbReference type="SUPFAM" id="SSF141868">
    <property type="entry name" value="EAL domain-like"/>
    <property type="match status" value="1"/>
</dbReference>
<protein>
    <submittedName>
        <fullName evidence="4">Diguanylate cyclase (GGDEF)-like protein</fullName>
    </submittedName>
</protein>
<dbReference type="InterPro" id="IPR035919">
    <property type="entry name" value="EAL_sf"/>
</dbReference>
<dbReference type="Pfam" id="PF00563">
    <property type="entry name" value="EAL"/>
    <property type="match status" value="1"/>
</dbReference>
<dbReference type="Gene3D" id="3.30.70.270">
    <property type="match status" value="1"/>
</dbReference>
<name>A0ABW8MH95_9BURK</name>
<feature type="domain" description="GGDEF" evidence="3">
    <location>
        <begin position="228"/>
        <end position="360"/>
    </location>
</feature>
<dbReference type="PANTHER" id="PTHR44757:SF2">
    <property type="entry name" value="BIOFILM ARCHITECTURE MAINTENANCE PROTEIN MBAA"/>
    <property type="match status" value="1"/>
</dbReference>
<accession>A0ABW8MH95</accession>
<dbReference type="PANTHER" id="PTHR44757">
    <property type="entry name" value="DIGUANYLATE CYCLASE DGCP"/>
    <property type="match status" value="1"/>
</dbReference>
<dbReference type="SMART" id="SM00267">
    <property type="entry name" value="GGDEF"/>
    <property type="match status" value="1"/>
</dbReference>
<feature type="domain" description="EAL" evidence="2">
    <location>
        <begin position="369"/>
        <end position="622"/>
    </location>
</feature>
<dbReference type="InterPro" id="IPR029787">
    <property type="entry name" value="Nucleotide_cyclase"/>
</dbReference>
<dbReference type="SMART" id="SM00052">
    <property type="entry name" value="EAL"/>
    <property type="match status" value="1"/>
</dbReference>
<dbReference type="CDD" id="cd01948">
    <property type="entry name" value="EAL"/>
    <property type="match status" value="1"/>
</dbReference>
<proteinExistence type="predicted"/>
<dbReference type="Proteomes" id="UP001620514">
    <property type="component" value="Unassembled WGS sequence"/>
</dbReference>
<feature type="transmembrane region" description="Helical" evidence="1">
    <location>
        <begin position="56"/>
        <end position="76"/>
    </location>
</feature>
<comment type="caution">
    <text evidence="4">The sequence shown here is derived from an EMBL/GenBank/DDBJ whole genome shotgun (WGS) entry which is preliminary data.</text>
</comment>
<keyword evidence="1" id="KW-0812">Transmembrane</keyword>
<reference evidence="4 5" key="2">
    <citation type="submission" date="2024-11" db="EMBL/GenBank/DDBJ databases">
        <title>Using genomics to understand microbial adaptation to soil warming.</title>
        <authorList>
            <person name="Deangelis K.M. PhD."/>
        </authorList>
    </citation>
    <scope>NUCLEOTIDE SEQUENCE [LARGE SCALE GENOMIC DNA]</scope>
    <source>
        <strain evidence="4 5">GAS97</strain>
    </source>
</reference>
<feature type="transmembrane region" description="Helical" evidence="1">
    <location>
        <begin position="30"/>
        <end position="49"/>
    </location>
</feature>
<feature type="transmembrane region" description="Helical" evidence="1">
    <location>
        <begin position="163"/>
        <end position="183"/>
    </location>
</feature>
<keyword evidence="5" id="KW-1185">Reference proteome</keyword>